<feature type="compositionally biased region" description="Polar residues" evidence="1">
    <location>
        <begin position="410"/>
        <end position="420"/>
    </location>
</feature>
<evidence type="ECO:0000313" key="2">
    <source>
        <dbReference type="Proteomes" id="UP000050795"/>
    </source>
</evidence>
<reference evidence="3" key="2">
    <citation type="submission" date="2023-11" db="UniProtKB">
        <authorList>
            <consortium name="WormBaseParasite"/>
        </authorList>
    </citation>
    <scope>IDENTIFICATION</scope>
</reference>
<dbReference type="WBParaSite" id="TREG1_15120.1">
    <property type="protein sequence ID" value="TREG1_15120.1"/>
    <property type="gene ID" value="TREG1_15120"/>
</dbReference>
<feature type="region of interest" description="Disordered" evidence="1">
    <location>
        <begin position="383"/>
        <end position="428"/>
    </location>
</feature>
<feature type="compositionally biased region" description="Polar residues" evidence="1">
    <location>
        <begin position="233"/>
        <end position="247"/>
    </location>
</feature>
<reference evidence="2" key="1">
    <citation type="submission" date="2022-06" db="EMBL/GenBank/DDBJ databases">
        <authorList>
            <person name="Berger JAMES D."/>
            <person name="Berger JAMES D."/>
        </authorList>
    </citation>
    <scope>NUCLEOTIDE SEQUENCE [LARGE SCALE GENOMIC DNA]</scope>
</reference>
<feature type="compositionally biased region" description="Polar residues" evidence="1">
    <location>
        <begin position="710"/>
        <end position="724"/>
    </location>
</feature>
<keyword evidence="2" id="KW-1185">Reference proteome</keyword>
<organism evidence="2 3">
    <name type="scientific">Trichobilharzia regenti</name>
    <name type="common">Nasal bird schistosome</name>
    <dbReference type="NCBI Taxonomy" id="157069"/>
    <lineage>
        <taxon>Eukaryota</taxon>
        <taxon>Metazoa</taxon>
        <taxon>Spiralia</taxon>
        <taxon>Lophotrochozoa</taxon>
        <taxon>Platyhelminthes</taxon>
        <taxon>Trematoda</taxon>
        <taxon>Digenea</taxon>
        <taxon>Strigeidida</taxon>
        <taxon>Schistosomatoidea</taxon>
        <taxon>Schistosomatidae</taxon>
        <taxon>Trichobilharzia</taxon>
    </lineage>
</organism>
<feature type="compositionally biased region" description="Polar residues" evidence="1">
    <location>
        <begin position="762"/>
        <end position="778"/>
    </location>
</feature>
<feature type="region of interest" description="Disordered" evidence="1">
    <location>
        <begin position="583"/>
        <end position="655"/>
    </location>
</feature>
<evidence type="ECO:0000256" key="1">
    <source>
        <dbReference type="SAM" id="MobiDB-lite"/>
    </source>
</evidence>
<proteinExistence type="predicted"/>
<sequence length="868" mass="97565">MHMLPVPPSSAKCTPTWSSAKRKSWLHPISKDFLTSNLSRNHVLGDNERNENKPVLLRNHSVNSQVQPIRMLSIKTPKTHENQYPLILCKPPVLKEEFLLPASTVLSNTRIPKNKRKLKPSSDIQLLRSSVQLPALPHENENLNRLLPLNEIRSFARSVSKIEKMKQNSVKLNLLKSHLLLNNYELSKPNVIHLLNLNKNLSKTKQQFGKLLQLPHLQWSDNKHVGPGRNKLGENSNKTPFSSSRRSFDSNCHSLAYKPNPEDNTLPVATYPIISEHCNEDQLTLNDISWGVDTTKDNIMKSKRPSTTERNSNSPVHKNDFGVQFNFVDYGGVKNEIGLHTPFNLENSTCPPYFIEQLLQNDITHFTKQFLSVHTTDLIDWSNEEKDDSEGDNNNNPSELHIPCAHLHPDSSNPVKQNNENTKEYDNSQSDIRPVVDKICNDNTNNEGPPIINTQLQTTSPNSNQFIADPITAKTLAYSYDINNNKENIQLLMFNDLHNKPASNNFPIDVLKALSEIDNRLNVIDQVSVQLEQDHKRNQELLETIIELNKGQNKTTVPTHLNDSKEAIVNPVQQSSLLIPSESSLKVDQIDNKKPSVNETKHPDMKISSHNFSNLSTSKTTKSPRLTPRSCSTSGHYSEGREKARKERREASVTRRCDEAKKFVDEILLDSHLPVQSSPILHPKLSIARTSSAPISRGRGQGRVRGAPRVSTSRASSRNYNLLTSPKPPTPARSVSSLRSGVRARGVSNVPADRRVPAAALQKSSMMDKPQSSSPKQSNYEDDLQTTILSDWSLESDVKRILYGDEDVRFLSPSKVQHFGDDVNSNQDYQVPQSPESMPETDLLTEVGGVPSTSFIDWDEIDELIGAV</sequence>
<feature type="region of interest" description="Disordered" evidence="1">
    <location>
        <begin position="220"/>
        <end position="247"/>
    </location>
</feature>
<name>A0AA85JCS9_TRIRE</name>
<protein>
    <submittedName>
        <fullName evidence="3">Uncharacterized protein</fullName>
    </submittedName>
</protein>
<feature type="compositionally biased region" description="Polar residues" evidence="1">
    <location>
        <begin position="608"/>
        <end position="636"/>
    </location>
</feature>
<dbReference type="AlphaFoldDB" id="A0AA85JCS9"/>
<evidence type="ECO:0000313" key="3">
    <source>
        <dbReference type="WBParaSite" id="TREG1_15120.1"/>
    </source>
</evidence>
<feature type="compositionally biased region" description="Basic and acidic residues" evidence="1">
    <location>
        <begin position="638"/>
        <end position="655"/>
    </location>
</feature>
<feature type="region of interest" description="Disordered" evidence="1">
    <location>
        <begin position="691"/>
        <end position="781"/>
    </location>
</feature>
<accession>A0AA85JCS9</accession>
<feature type="region of interest" description="Disordered" evidence="1">
    <location>
        <begin position="819"/>
        <end position="840"/>
    </location>
</feature>
<feature type="compositionally biased region" description="Basic and acidic residues" evidence="1">
    <location>
        <begin position="588"/>
        <end position="607"/>
    </location>
</feature>
<feature type="compositionally biased region" description="Polar residues" evidence="1">
    <location>
        <begin position="823"/>
        <end position="836"/>
    </location>
</feature>
<dbReference type="Proteomes" id="UP000050795">
    <property type="component" value="Unassembled WGS sequence"/>
</dbReference>